<name>A0A9P9XZ09_9HYPO</name>
<protein>
    <submittedName>
        <fullName evidence="1">Uncharacterized protein</fullName>
    </submittedName>
</protein>
<dbReference type="GeneID" id="75826669"/>
<dbReference type="RefSeq" id="XP_051361364.1">
    <property type="nucleotide sequence ID" value="XM_051507403.1"/>
</dbReference>
<proteinExistence type="predicted"/>
<organism evidence="1 2">
    <name type="scientific">Emericellopsis cladophorae</name>
    <dbReference type="NCBI Taxonomy" id="2686198"/>
    <lineage>
        <taxon>Eukaryota</taxon>
        <taxon>Fungi</taxon>
        <taxon>Dikarya</taxon>
        <taxon>Ascomycota</taxon>
        <taxon>Pezizomycotina</taxon>
        <taxon>Sordariomycetes</taxon>
        <taxon>Hypocreomycetidae</taxon>
        <taxon>Hypocreales</taxon>
        <taxon>Bionectriaceae</taxon>
        <taxon>Emericellopsis</taxon>
    </lineage>
</organism>
<gene>
    <name evidence="1" type="ORF">J7T54_000148</name>
</gene>
<evidence type="ECO:0000313" key="1">
    <source>
        <dbReference type="EMBL" id="KAI6780508.1"/>
    </source>
</evidence>
<sequence>MVFVGCTKCGSFCHHTCYFDHRGDFACHNTNCPGHNESWEEERVGYNDYGKPYICFSEDGCDEWIVTPIMCMDPFIVYKEKVQEDGSLRITIWKPGPYPGHSGFMAEEFIPRTKRPLSTFRLIMWREGMIIF</sequence>
<accession>A0A9P9XZ09</accession>
<reference evidence="1" key="1">
    <citation type="journal article" date="2021" name="J Fungi (Basel)">
        <title>Genomic and Metabolomic Analyses of the Marine Fungus Emericellopsis cladophorae: Insights into Saltwater Adaptability Mechanisms and Its Biosynthetic Potential.</title>
        <authorList>
            <person name="Goncalves M.F.M."/>
            <person name="Hilario S."/>
            <person name="Van de Peer Y."/>
            <person name="Esteves A.C."/>
            <person name="Alves A."/>
        </authorList>
    </citation>
    <scope>NUCLEOTIDE SEQUENCE</scope>
    <source>
        <strain evidence="1">MUM 19.33</strain>
    </source>
</reference>
<keyword evidence="2" id="KW-1185">Reference proteome</keyword>
<reference evidence="1" key="2">
    <citation type="submission" date="2022-07" db="EMBL/GenBank/DDBJ databases">
        <authorList>
            <person name="Goncalves M.F.M."/>
            <person name="Hilario S."/>
            <person name="Van De Peer Y."/>
            <person name="Esteves A.C."/>
            <person name="Alves A."/>
        </authorList>
    </citation>
    <scope>NUCLEOTIDE SEQUENCE</scope>
    <source>
        <strain evidence="1">MUM 19.33</strain>
    </source>
</reference>
<dbReference type="Proteomes" id="UP001055219">
    <property type="component" value="Unassembled WGS sequence"/>
</dbReference>
<dbReference type="EMBL" id="JAGIXG020000031">
    <property type="protein sequence ID" value="KAI6780508.1"/>
    <property type="molecule type" value="Genomic_DNA"/>
</dbReference>
<evidence type="ECO:0000313" key="2">
    <source>
        <dbReference type="Proteomes" id="UP001055219"/>
    </source>
</evidence>
<comment type="caution">
    <text evidence="1">The sequence shown here is derived from an EMBL/GenBank/DDBJ whole genome shotgun (WGS) entry which is preliminary data.</text>
</comment>
<dbReference type="AlphaFoldDB" id="A0A9P9XZ09"/>